<dbReference type="EMBL" id="PIPL01000001">
    <property type="protein sequence ID" value="RUO26486.1"/>
    <property type="molecule type" value="Genomic_DNA"/>
</dbReference>
<sequence length="125" mass="13582">MYKVVTTTITAGLVALAASVASVQPAQAQDLALNLCTYVQGDDRMRMRQRMREDRIRLRSVYDGIVCNGMSLLQFAMANDSQDIGSFIVSQLPGSSLDGNGDLDWAEANGHGDSEIANAIRERTD</sequence>
<dbReference type="Proteomes" id="UP000288293">
    <property type="component" value="Unassembled WGS sequence"/>
</dbReference>
<proteinExistence type="predicted"/>
<evidence type="ECO:0008006" key="4">
    <source>
        <dbReference type="Google" id="ProtNLM"/>
    </source>
</evidence>
<protein>
    <recommendedName>
        <fullName evidence="4">DUF3718 domain-containing protein</fullName>
    </recommendedName>
</protein>
<feature type="chain" id="PRO_5019171731" description="DUF3718 domain-containing protein" evidence="1">
    <location>
        <begin position="29"/>
        <end position="125"/>
    </location>
</feature>
<dbReference type="InterPro" id="IPR022193">
    <property type="entry name" value="DUF3718"/>
</dbReference>
<dbReference type="AlphaFoldDB" id="A0A432W925"/>
<reference evidence="2 3" key="1">
    <citation type="journal article" date="2011" name="Front. Microbiol.">
        <title>Genomic signatures of strain selection and enhancement in Bacillus atrophaeus var. globigii, a historical biowarfare simulant.</title>
        <authorList>
            <person name="Gibbons H.S."/>
            <person name="Broomall S.M."/>
            <person name="McNew L.A."/>
            <person name="Daligault H."/>
            <person name="Chapman C."/>
            <person name="Bruce D."/>
            <person name="Karavis M."/>
            <person name="Krepps M."/>
            <person name="McGregor P.A."/>
            <person name="Hong C."/>
            <person name="Park K.H."/>
            <person name="Akmal A."/>
            <person name="Feldman A."/>
            <person name="Lin J.S."/>
            <person name="Chang W.E."/>
            <person name="Higgs B.W."/>
            <person name="Demirev P."/>
            <person name="Lindquist J."/>
            <person name="Liem A."/>
            <person name="Fochler E."/>
            <person name="Read T.D."/>
            <person name="Tapia R."/>
            <person name="Johnson S."/>
            <person name="Bishop-Lilly K.A."/>
            <person name="Detter C."/>
            <person name="Han C."/>
            <person name="Sozhamannan S."/>
            <person name="Rosenzweig C.N."/>
            <person name="Skowronski E.W."/>
        </authorList>
    </citation>
    <scope>NUCLEOTIDE SEQUENCE [LARGE SCALE GENOMIC DNA]</scope>
    <source>
        <strain evidence="2 3">MLST1</strain>
    </source>
</reference>
<evidence type="ECO:0000313" key="2">
    <source>
        <dbReference type="EMBL" id="RUO26486.1"/>
    </source>
</evidence>
<dbReference type="RefSeq" id="WP_126803297.1">
    <property type="nucleotide sequence ID" value="NZ_PIPL01000001.1"/>
</dbReference>
<dbReference type="OrthoDB" id="6197363at2"/>
<keyword evidence="1" id="KW-0732">Signal</keyword>
<accession>A0A432W925</accession>
<name>A0A432W925_9GAMM</name>
<dbReference type="Pfam" id="PF12514">
    <property type="entry name" value="DUF3718"/>
    <property type="match status" value="1"/>
</dbReference>
<gene>
    <name evidence="2" type="ORF">CWE09_07195</name>
</gene>
<evidence type="ECO:0000256" key="1">
    <source>
        <dbReference type="SAM" id="SignalP"/>
    </source>
</evidence>
<evidence type="ECO:0000313" key="3">
    <source>
        <dbReference type="Proteomes" id="UP000288293"/>
    </source>
</evidence>
<organism evidence="2 3">
    <name type="scientific">Aliidiomarina minuta</name>
    <dbReference type="NCBI Taxonomy" id="880057"/>
    <lineage>
        <taxon>Bacteria</taxon>
        <taxon>Pseudomonadati</taxon>
        <taxon>Pseudomonadota</taxon>
        <taxon>Gammaproteobacteria</taxon>
        <taxon>Alteromonadales</taxon>
        <taxon>Idiomarinaceae</taxon>
        <taxon>Aliidiomarina</taxon>
    </lineage>
</organism>
<keyword evidence="3" id="KW-1185">Reference proteome</keyword>
<feature type="signal peptide" evidence="1">
    <location>
        <begin position="1"/>
        <end position="28"/>
    </location>
</feature>
<comment type="caution">
    <text evidence="2">The sequence shown here is derived from an EMBL/GenBank/DDBJ whole genome shotgun (WGS) entry which is preliminary data.</text>
</comment>